<dbReference type="InterPro" id="IPR022557">
    <property type="entry name" value="SARA-like_C"/>
</dbReference>
<reference evidence="2" key="1">
    <citation type="submission" date="2016-06" db="UniProtKB">
        <authorList>
            <consortium name="WormBaseParasite"/>
        </authorList>
    </citation>
    <scope>IDENTIFICATION</scope>
</reference>
<evidence type="ECO:0000259" key="1">
    <source>
        <dbReference type="Pfam" id="PF11979"/>
    </source>
</evidence>
<dbReference type="PANTHER" id="PTHR46319:SF3">
    <property type="entry name" value="ZINC FINGER FYVE DOMAIN-CONTAINING PROTEIN"/>
    <property type="match status" value="1"/>
</dbReference>
<proteinExistence type="predicted"/>
<dbReference type="PANTHER" id="PTHR46319">
    <property type="entry name" value="ZINC FINGER FYVE DOMAIN-CONTAINING PROTEIN"/>
    <property type="match status" value="1"/>
</dbReference>
<dbReference type="GO" id="GO:0031901">
    <property type="term" value="C:early endosome membrane"/>
    <property type="evidence" value="ECO:0007669"/>
    <property type="project" value="TreeGrafter"/>
</dbReference>
<sequence>LQLIHCHFRVFSVVDGIRLSDTLHYSFAGQHIEKAKDRELLRLLDVYVFSESAQRFSTMIQKIAFAIENALMNFASELRSAGLTLIGVRVCVAPDLIEYKCGSCGKPLPDAMLPAMDDVLIPLLQMKLGEHCSTWSAEFVFAVIHV</sequence>
<feature type="domain" description="Smad anchor for receptor activation-like C-terminal" evidence="1">
    <location>
        <begin position="8"/>
        <end position="124"/>
    </location>
</feature>
<protein>
    <submittedName>
        <fullName evidence="2">DUF3480 domain-containing protein</fullName>
    </submittedName>
</protein>
<dbReference type="WBParaSite" id="SBAD_0001257101-mRNA-1">
    <property type="protein sequence ID" value="SBAD_0001257101-mRNA-1"/>
    <property type="gene ID" value="SBAD_0001257101"/>
</dbReference>
<dbReference type="Pfam" id="PF11979">
    <property type="entry name" value="SARA_C"/>
    <property type="match status" value="1"/>
</dbReference>
<evidence type="ECO:0000313" key="2">
    <source>
        <dbReference type="WBParaSite" id="SBAD_0001257101-mRNA-1"/>
    </source>
</evidence>
<dbReference type="Gene3D" id="3.30.500.40">
    <property type="match status" value="1"/>
</dbReference>
<organism evidence="2">
    <name type="scientific">Soboliphyme baturini</name>
    <dbReference type="NCBI Taxonomy" id="241478"/>
    <lineage>
        <taxon>Eukaryota</taxon>
        <taxon>Metazoa</taxon>
        <taxon>Ecdysozoa</taxon>
        <taxon>Nematoda</taxon>
        <taxon>Enoplea</taxon>
        <taxon>Dorylaimia</taxon>
        <taxon>Dioctophymatida</taxon>
        <taxon>Dioctophymatoidea</taxon>
        <taxon>Soboliphymatidae</taxon>
        <taxon>Soboliphyme</taxon>
    </lineage>
</organism>
<accession>A0A183J8G8</accession>
<dbReference type="AlphaFoldDB" id="A0A183J8G8"/>
<dbReference type="GO" id="GO:0016197">
    <property type="term" value="P:endosomal transport"/>
    <property type="evidence" value="ECO:0007669"/>
    <property type="project" value="TreeGrafter"/>
</dbReference>
<name>A0A183J8G8_9BILA</name>